<dbReference type="PANTHER" id="PTHR36836:SF1">
    <property type="entry name" value="COLANIC ACID BIOSYNTHESIS PROTEIN WCAK"/>
    <property type="match status" value="1"/>
</dbReference>
<feature type="domain" description="Polysaccharide pyruvyl transferase" evidence="1">
    <location>
        <begin position="64"/>
        <end position="308"/>
    </location>
</feature>
<dbReference type="RefSeq" id="WP_283421671.1">
    <property type="nucleotide sequence ID" value="NZ_FXTZ01000003.1"/>
</dbReference>
<keyword evidence="3" id="KW-1185">Reference proteome</keyword>
<sequence>MIYTDILFTGYYGQLNTGDDAFVEVAAWGADAIWNKKRNRFLGLQSKLPKTIINAKGYPLEIPKTYDLQKKILLNNTGCLISAGGSTIHSKLSSNNVKQLAVNLKKTGKKIKIGAIGVSVGPFKTKEDEKAVQQYLREIDFIALRDKRSYEYVSSISNLPYQPVDAFDLAALLPEIYGYQENKSSNSSQKIIGISVCPYESVHKGGNVENEIRRNEQIINLIKSLDKKEDILFKFYIINGNQNSGDKKLTQEVINKAQPKKFVTVNYNKDTQAVWKDINSCDAVIATRLHAGIFACFGNTPFMLVEYHKKCTDFLMDIGQAGQARIFDAEFDVEEKADVILNWLSDRSLYSKPTFLREKMDQAKLNFTAISI</sequence>
<organism evidence="2 3">
    <name type="scientific">Chryseobacterium profundimaris</name>
    <dbReference type="NCBI Taxonomy" id="1387275"/>
    <lineage>
        <taxon>Bacteria</taxon>
        <taxon>Pseudomonadati</taxon>
        <taxon>Bacteroidota</taxon>
        <taxon>Flavobacteriia</taxon>
        <taxon>Flavobacteriales</taxon>
        <taxon>Weeksellaceae</taxon>
        <taxon>Chryseobacterium group</taxon>
        <taxon>Chryseobacterium</taxon>
    </lineage>
</organism>
<evidence type="ECO:0000313" key="2">
    <source>
        <dbReference type="EMBL" id="SMP15457.1"/>
    </source>
</evidence>
<comment type="caution">
    <text evidence="2">The sequence shown here is derived from an EMBL/GenBank/DDBJ whole genome shotgun (WGS) entry which is preliminary data.</text>
</comment>
<dbReference type="Proteomes" id="UP001157960">
    <property type="component" value="Unassembled WGS sequence"/>
</dbReference>
<gene>
    <name evidence="2" type="ORF">SAMN06264346_103151</name>
</gene>
<dbReference type="EMBL" id="FXTZ01000003">
    <property type="protein sequence ID" value="SMP15457.1"/>
    <property type="molecule type" value="Genomic_DNA"/>
</dbReference>
<keyword evidence="2" id="KW-0808">Transferase</keyword>
<reference evidence="2 3" key="1">
    <citation type="submission" date="2017-05" db="EMBL/GenBank/DDBJ databases">
        <authorList>
            <person name="Varghese N."/>
            <person name="Submissions S."/>
        </authorList>
    </citation>
    <scope>NUCLEOTIDE SEQUENCE [LARGE SCALE GENOMIC DNA]</scope>
    <source>
        <strain evidence="2 3">DSM 28214</strain>
    </source>
</reference>
<name>A0ABY1NRF1_9FLAO</name>
<protein>
    <submittedName>
        <fullName evidence="2">Polysaccharide pyruvyl transferase family protein WcaK</fullName>
    </submittedName>
</protein>
<evidence type="ECO:0000259" key="1">
    <source>
        <dbReference type="Pfam" id="PF04230"/>
    </source>
</evidence>
<proteinExistence type="predicted"/>
<dbReference type="InterPro" id="IPR007345">
    <property type="entry name" value="Polysacch_pyruvyl_Trfase"/>
</dbReference>
<dbReference type="GO" id="GO:0016740">
    <property type="term" value="F:transferase activity"/>
    <property type="evidence" value="ECO:0007669"/>
    <property type="project" value="UniProtKB-KW"/>
</dbReference>
<dbReference type="PANTHER" id="PTHR36836">
    <property type="entry name" value="COLANIC ACID BIOSYNTHESIS PROTEIN WCAK"/>
    <property type="match status" value="1"/>
</dbReference>
<evidence type="ECO:0000313" key="3">
    <source>
        <dbReference type="Proteomes" id="UP001157960"/>
    </source>
</evidence>
<accession>A0ABY1NRF1</accession>
<dbReference type="Pfam" id="PF04230">
    <property type="entry name" value="PS_pyruv_trans"/>
    <property type="match status" value="1"/>
</dbReference>